<name>F0ZZL4_DICPU</name>
<evidence type="ECO:0000313" key="1">
    <source>
        <dbReference type="EMBL" id="EGC30615.1"/>
    </source>
</evidence>
<dbReference type="RefSeq" id="XP_003292850.1">
    <property type="nucleotide sequence ID" value="XM_003292802.1"/>
</dbReference>
<organism evidence="1 2">
    <name type="scientific">Dictyostelium purpureum</name>
    <name type="common">Slime mold</name>
    <dbReference type="NCBI Taxonomy" id="5786"/>
    <lineage>
        <taxon>Eukaryota</taxon>
        <taxon>Amoebozoa</taxon>
        <taxon>Evosea</taxon>
        <taxon>Eumycetozoa</taxon>
        <taxon>Dictyostelia</taxon>
        <taxon>Dictyosteliales</taxon>
        <taxon>Dictyosteliaceae</taxon>
        <taxon>Dictyostelium</taxon>
    </lineage>
</organism>
<sequence length="79" mass="8788">MKLLAFKKHKTLDSAPTVIKVEVVDSDEGEILILNPMGGLPEKHKIKKSGEFSDSYFGMRAVITNYGDSILKVSTNYQD</sequence>
<dbReference type="AlphaFoldDB" id="F0ZZL4"/>
<dbReference type="Proteomes" id="UP000001064">
    <property type="component" value="Unassembled WGS sequence"/>
</dbReference>
<keyword evidence="2" id="KW-1185">Reference proteome</keyword>
<accession>F0ZZL4</accession>
<dbReference type="VEuPathDB" id="AmoebaDB:DICPUDRAFT_157616"/>
<reference evidence="2" key="1">
    <citation type="journal article" date="2011" name="Genome Biol.">
        <title>Comparative genomics of the social amoebae Dictyostelium discoideum and Dictyostelium purpureum.</title>
        <authorList>
            <consortium name="US DOE Joint Genome Institute (JGI-PGF)"/>
            <person name="Sucgang R."/>
            <person name="Kuo A."/>
            <person name="Tian X."/>
            <person name="Salerno W."/>
            <person name="Parikh A."/>
            <person name="Feasley C.L."/>
            <person name="Dalin E."/>
            <person name="Tu H."/>
            <person name="Huang E."/>
            <person name="Barry K."/>
            <person name="Lindquist E."/>
            <person name="Shapiro H."/>
            <person name="Bruce D."/>
            <person name="Schmutz J."/>
            <person name="Salamov A."/>
            <person name="Fey P."/>
            <person name="Gaudet P."/>
            <person name="Anjard C."/>
            <person name="Babu M.M."/>
            <person name="Basu S."/>
            <person name="Bushmanova Y."/>
            <person name="van der Wel H."/>
            <person name="Katoh-Kurasawa M."/>
            <person name="Dinh C."/>
            <person name="Coutinho P.M."/>
            <person name="Saito T."/>
            <person name="Elias M."/>
            <person name="Schaap P."/>
            <person name="Kay R.R."/>
            <person name="Henrissat B."/>
            <person name="Eichinger L."/>
            <person name="Rivero F."/>
            <person name="Putnam N.H."/>
            <person name="West C.M."/>
            <person name="Loomis W.F."/>
            <person name="Chisholm R.L."/>
            <person name="Shaulsky G."/>
            <person name="Strassmann J.E."/>
            <person name="Queller D.C."/>
            <person name="Kuspa A."/>
            <person name="Grigoriev I.V."/>
        </authorList>
    </citation>
    <scope>NUCLEOTIDE SEQUENCE [LARGE SCALE GENOMIC DNA]</scope>
    <source>
        <strain evidence="2">QSDP1</strain>
    </source>
</reference>
<evidence type="ECO:0000313" key="2">
    <source>
        <dbReference type="Proteomes" id="UP000001064"/>
    </source>
</evidence>
<gene>
    <name evidence="1" type="ORF">DICPUDRAFT_157616</name>
</gene>
<dbReference type="EMBL" id="GL871314">
    <property type="protein sequence ID" value="EGC30615.1"/>
    <property type="molecule type" value="Genomic_DNA"/>
</dbReference>
<proteinExistence type="predicted"/>
<dbReference type="InParanoid" id="F0ZZL4"/>
<protein>
    <submittedName>
        <fullName evidence="1">Uncharacterized protein</fullName>
    </submittedName>
</protein>
<dbReference type="GeneID" id="10509037"/>
<dbReference type="KEGG" id="dpp:DICPUDRAFT_157616"/>